<dbReference type="Proteomes" id="UP000265875">
    <property type="component" value="Unassembled WGS sequence"/>
</dbReference>
<dbReference type="AlphaFoldDB" id="A0A399M6F2"/>
<gene>
    <name evidence="1" type="ORF">D0894_12240</name>
</gene>
<sequence>MLVDRQGQTLADTWHYLGSDAPLDFKVGSVVHPHQWDDYHMRFGVPAQGLWLAGDHDPAEILPLLGLLTLIVVEFPKSRDGRGFTLARLLRERHGFEGDLRATGPLLPDQFAMLLQCGFSSLLVSAAIPTVRWQDAAAALNQARPRTLLERLSQRHEA</sequence>
<protein>
    <submittedName>
        <fullName evidence="1">DUF934 domain-containing protein</fullName>
    </submittedName>
</protein>
<reference evidence="1 2" key="1">
    <citation type="submission" date="2018-08" db="EMBL/GenBank/DDBJ databases">
        <title>Draft genome sequence of the cyanotroph, Pseudomonas monteilii BCN3.</title>
        <authorList>
            <person name="Jones L.B."/>
            <person name="Kunz D.A."/>
        </authorList>
    </citation>
    <scope>NUCLEOTIDE SEQUENCE [LARGE SCALE GENOMIC DNA]</scope>
    <source>
        <strain evidence="1 2">BCN3</strain>
    </source>
</reference>
<dbReference type="RefSeq" id="WP_119369928.1">
    <property type="nucleotide sequence ID" value="NZ_QWLL01000030.1"/>
</dbReference>
<dbReference type="InterPro" id="IPR008318">
    <property type="entry name" value="UCP030820"/>
</dbReference>
<dbReference type="Pfam" id="PF06073">
    <property type="entry name" value="DUF934"/>
    <property type="match status" value="1"/>
</dbReference>
<comment type="caution">
    <text evidence="1">The sequence shown here is derived from an EMBL/GenBank/DDBJ whole genome shotgun (WGS) entry which is preliminary data.</text>
</comment>
<dbReference type="EMBL" id="QWLL01000030">
    <property type="protein sequence ID" value="RII77373.1"/>
    <property type="molecule type" value="Genomic_DNA"/>
</dbReference>
<name>A0A399M6F2_9PSED</name>
<evidence type="ECO:0000313" key="2">
    <source>
        <dbReference type="Proteomes" id="UP000265875"/>
    </source>
</evidence>
<proteinExistence type="predicted"/>
<accession>A0A399M6F2</accession>
<organism evidence="1 2">
    <name type="scientific">Pseudomonas monteilii</name>
    <dbReference type="NCBI Taxonomy" id="76759"/>
    <lineage>
        <taxon>Bacteria</taxon>
        <taxon>Pseudomonadati</taxon>
        <taxon>Pseudomonadota</taxon>
        <taxon>Gammaproteobacteria</taxon>
        <taxon>Pseudomonadales</taxon>
        <taxon>Pseudomonadaceae</taxon>
        <taxon>Pseudomonas</taxon>
    </lineage>
</organism>
<evidence type="ECO:0000313" key="1">
    <source>
        <dbReference type="EMBL" id="RII77373.1"/>
    </source>
</evidence>